<evidence type="ECO:0000313" key="1">
    <source>
        <dbReference type="EMBL" id="KIO00314.1"/>
    </source>
</evidence>
<evidence type="ECO:0000313" key="2">
    <source>
        <dbReference type="Proteomes" id="UP000054217"/>
    </source>
</evidence>
<reference evidence="1 2" key="1">
    <citation type="submission" date="2014-04" db="EMBL/GenBank/DDBJ databases">
        <authorList>
            <consortium name="DOE Joint Genome Institute"/>
            <person name="Kuo A."/>
            <person name="Kohler A."/>
            <person name="Costa M.D."/>
            <person name="Nagy L.G."/>
            <person name="Floudas D."/>
            <person name="Copeland A."/>
            <person name="Barry K.W."/>
            <person name="Cichocki N."/>
            <person name="Veneault-Fourrey C."/>
            <person name="LaButti K."/>
            <person name="Lindquist E.A."/>
            <person name="Lipzen A."/>
            <person name="Lundell T."/>
            <person name="Morin E."/>
            <person name="Murat C."/>
            <person name="Sun H."/>
            <person name="Tunlid A."/>
            <person name="Henrissat B."/>
            <person name="Grigoriev I.V."/>
            <person name="Hibbett D.S."/>
            <person name="Martin F."/>
            <person name="Nordberg H.P."/>
            <person name="Cantor M.N."/>
            <person name="Hua S.X."/>
        </authorList>
    </citation>
    <scope>NUCLEOTIDE SEQUENCE [LARGE SCALE GENOMIC DNA]</scope>
    <source>
        <strain evidence="1 2">Marx 270</strain>
    </source>
</reference>
<name>A0A0C3NYV2_PISTI</name>
<dbReference type="InParanoid" id="A0A0C3NYV2"/>
<dbReference type="Proteomes" id="UP000054217">
    <property type="component" value="Unassembled WGS sequence"/>
</dbReference>
<keyword evidence="2" id="KW-1185">Reference proteome</keyword>
<reference evidence="2" key="2">
    <citation type="submission" date="2015-01" db="EMBL/GenBank/DDBJ databases">
        <title>Evolutionary Origins and Diversification of the Mycorrhizal Mutualists.</title>
        <authorList>
            <consortium name="DOE Joint Genome Institute"/>
            <consortium name="Mycorrhizal Genomics Consortium"/>
            <person name="Kohler A."/>
            <person name="Kuo A."/>
            <person name="Nagy L.G."/>
            <person name="Floudas D."/>
            <person name="Copeland A."/>
            <person name="Barry K.W."/>
            <person name="Cichocki N."/>
            <person name="Veneault-Fourrey C."/>
            <person name="LaButti K."/>
            <person name="Lindquist E.A."/>
            <person name="Lipzen A."/>
            <person name="Lundell T."/>
            <person name="Morin E."/>
            <person name="Murat C."/>
            <person name="Riley R."/>
            <person name="Ohm R."/>
            <person name="Sun H."/>
            <person name="Tunlid A."/>
            <person name="Henrissat B."/>
            <person name="Grigoriev I.V."/>
            <person name="Hibbett D.S."/>
            <person name="Martin F."/>
        </authorList>
    </citation>
    <scope>NUCLEOTIDE SEQUENCE [LARGE SCALE GENOMIC DNA]</scope>
    <source>
        <strain evidence="2">Marx 270</strain>
    </source>
</reference>
<evidence type="ECO:0008006" key="3">
    <source>
        <dbReference type="Google" id="ProtNLM"/>
    </source>
</evidence>
<accession>A0A0C3NYV2</accession>
<dbReference type="EMBL" id="KN831997">
    <property type="protein sequence ID" value="KIO00314.1"/>
    <property type="molecule type" value="Genomic_DNA"/>
</dbReference>
<organism evidence="1 2">
    <name type="scientific">Pisolithus tinctorius Marx 270</name>
    <dbReference type="NCBI Taxonomy" id="870435"/>
    <lineage>
        <taxon>Eukaryota</taxon>
        <taxon>Fungi</taxon>
        <taxon>Dikarya</taxon>
        <taxon>Basidiomycota</taxon>
        <taxon>Agaricomycotina</taxon>
        <taxon>Agaricomycetes</taxon>
        <taxon>Agaricomycetidae</taxon>
        <taxon>Boletales</taxon>
        <taxon>Sclerodermatineae</taxon>
        <taxon>Pisolithaceae</taxon>
        <taxon>Pisolithus</taxon>
    </lineage>
</organism>
<sequence length="107" mass="12355">MRKRRLPLEIVRYTERLLTDRKTKLWFNDYESKWFTIKNGIGQGNPLLMIHNNSHLTNIATLLSLTVLYVIYSSDLVDAAKGKKELTLAFVDDMALIAIGKTFDETH</sequence>
<proteinExistence type="predicted"/>
<dbReference type="AlphaFoldDB" id="A0A0C3NYV2"/>
<dbReference type="HOGENOM" id="CLU_169846_0_0_1"/>
<dbReference type="OrthoDB" id="3044497at2759"/>
<feature type="non-terminal residue" evidence="1">
    <location>
        <position position="107"/>
    </location>
</feature>
<protein>
    <recommendedName>
        <fullName evidence="3">Reverse transcriptase domain-containing protein</fullName>
    </recommendedName>
</protein>
<gene>
    <name evidence="1" type="ORF">M404DRAFT_106179</name>
</gene>